<feature type="region of interest" description="Disordered" evidence="1">
    <location>
        <begin position="45"/>
        <end position="68"/>
    </location>
</feature>
<accession>A0A804M8T9</accession>
<feature type="compositionally biased region" description="Low complexity" evidence="1">
    <location>
        <begin position="45"/>
        <end position="54"/>
    </location>
</feature>
<feature type="compositionally biased region" description="Gly residues" evidence="1">
    <location>
        <begin position="120"/>
        <end position="131"/>
    </location>
</feature>
<feature type="compositionally biased region" description="Gly residues" evidence="1">
    <location>
        <begin position="55"/>
        <end position="65"/>
    </location>
</feature>
<dbReference type="InParanoid" id="A0A804M8T9"/>
<feature type="compositionally biased region" description="Basic residues" evidence="1">
    <location>
        <begin position="133"/>
        <end position="143"/>
    </location>
</feature>
<evidence type="ECO:0000256" key="1">
    <source>
        <dbReference type="SAM" id="MobiDB-lite"/>
    </source>
</evidence>
<reference evidence="2" key="3">
    <citation type="submission" date="2021-05" db="UniProtKB">
        <authorList>
            <consortium name="EnsemblPlants"/>
        </authorList>
    </citation>
    <scope>IDENTIFICATION</scope>
    <source>
        <strain evidence="2">cv. B73</strain>
    </source>
</reference>
<feature type="region of interest" description="Disordered" evidence="1">
    <location>
        <begin position="202"/>
        <end position="233"/>
    </location>
</feature>
<evidence type="ECO:0000313" key="2">
    <source>
        <dbReference type="EnsemblPlants" id="Zm00001eb067400_P001"/>
    </source>
</evidence>
<reference evidence="3" key="1">
    <citation type="submission" date="2015-12" db="EMBL/GenBank/DDBJ databases">
        <title>Update maize B73 reference genome by single molecule sequencing technologies.</title>
        <authorList>
            <consortium name="Maize Genome Sequencing Project"/>
            <person name="Ware D."/>
        </authorList>
    </citation>
    <scope>NUCLEOTIDE SEQUENCE [LARGE SCALE GENOMIC DNA]</scope>
    <source>
        <strain evidence="3">cv. B73</strain>
    </source>
</reference>
<evidence type="ECO:0000313" key="3">
    <source>
        <dbReference type="Proteomes" id="UP000007305"/>
    </source>
</evidence>
<keyword evidence="3" id="KW-1185">Reference proteome</keyword>
<reference evidence="2" key="2">
    <citation type="submission" date="2019-07" db="EMBL/GenBank/DDBJ databases">
        <authorList>
            <person name="Seetharam A."/>
            <person name="Woodhouse M."/>
            <person name="Cannon E."/>
        </authorList>
    </citation>
    <scope>NUCLEOTIDE SEQUENCE [LARGE SCALE GENOMIC DNA]</scope>
    <source>
        <strain evidence="2">cv. B73</strain>
    </source>
</reference>
<feature type="region of interest" description="Disordered" evidence="1">
    <location>
        <begin position="113"/>
        <end position="190"/>
    </location>
</feature>
<feature type="compositionally biased region" description="Basic and acidic residues" evidence="1">
    <location>
        <begin position="180"/>
        <end position="189"/>
    </location>
</feature>
<name>A0A804M8T9_MAIZE</name>
<dbReference type="EnsemblPlants" id="Zm00001eb067400_T001">
    <property type="protein sequence ID" value="Zm00001eb067400_P001"/>
    <property type="gene ID" value="Zm00001eb067400"/>
</dbReference>
<feature type="compositionally biased region" description="Gly residues" evidence="1">
    <location>
        <begin position="144"/>
        <end position="162"/>
    </location>
</feature>
<proteinExistence type="predicted"/>
<sequence>MSLICTQARSVQAAGADANGRMNQSPAQLLIHGHYSSLQQRPRLAARAPPRGEAAAGGGGGGGGGRRGHAVEDVAEVVLVAGERDGPGRRREAVLFLRLPQQLTERRVAEVRHPYHEPPGGAGPGGGGGGLHAHSHVPRRHRGAGAGGGEGEGGGGGAGGVRGAAAGPPPPPPHGAAQPHEGRDRDRHLAHAWRRRAARWIVEARERTCRRRARAGAGSGRGNGRASGLLSVA</sequence>
<protein>
    <submittedName>
        <fullName evidence="2">Uncharacterized protein</fullName>
    </submittedName>
</protein>
<organism evidence="2 3">
    <name type="scientific">Zea mays</name>
    <name type="common">Maize</name>
    <dbReference type="NCBI Taxonomy" id="4577"/>
    <lineage>
        <taxon>Eukaryota</taxon>
        <taxon>Viridiplantae</taxon>
        <taxon>Streptophyta</taxon>
        <taxon>Embryophyta</taxon>
        <taxon>Tracheophyta</taxon>
        <taxon>Spermatophyta</taxon>
        <taxon>Magnoliopsida</taxon>
        <taxon>Liliopsida</taxon>
        <taxon>Poales</taxon>
        <taxon>Poaceae</taxon>
        <taxon>PACMAD clade</taxon>
        <taxon>Panicoideae</taxon>
        <taxon>Andropogonodae</taxon>
        <taxon>Andropogoneae</taxon>
        <taxon>Tripsacinae</taxon>
        <taxon>Zea</taxon>
    </lineage>
</organism>
<dbReference type="Proteomes" id="UP000007305">
    <property type="component" value="Chromosome 2"/>
</dbReference>
<dbReference type="AlphaFoldDB" id="A0A804M8T9"/>
<dbReference type="Gramene" id="Zm00001eb067400_T001">
    <property type="protein sequence ID" value="Zm00001eb067400_P001"/>
    <property type="gene ID" value="Zm00001eb067400"/>
</dbReference>